<evidence type="ECO:0000256" key="4">
    <source>
        <dbReference type="SAM" id="SignalP"/>
    </source>
</evidence>
<dbReference type="PANTHER" id="PTHR11250:SF0">
    <property type="entry name" value="TACHYKININ PRECURSOR 1"/>
    <property type="match status" value="1"/>
</dbReference>
<protein>
    <submittedName>
        <fullName evidence="5">Uncharacterized protein</fullName>
    </submittedName>
</protein>
<comment type="subcellular location">
    <subcellularLocation>
        <location evidence="1">Secreted</location>
    </subcellularLocation>
</comment>
<dbReference type="EnsemblMetazoa" id="XM_021037460.2">
    <property type="protein sequence ID" value="XP_020893119.1"/>
    <property type="gene ID" value="LOC110232289"/>
</dbReference>
<proteinExistence type="predicted"/>
<feature type="region of interest" description="Disordered" evidence="3">
    <location>
        <begin position="190"/>
        <end position="217"/>
    </location>
</feature>
<dbReference type="OrthoDB" id="5983162at2759"/>
<dbReference type="AlphaFoldDB" id="A0A913WRR5"/>
<dbReference type="KEGG" id="epa:110232289"/>
<name>A0A913WRR5_EXADI</name>
<evidence type="ECO:0000313" key="6">
    <source>
        <dbReference type="Proteomes" id="UP000887567"/>
    </source>
</evidence>
<evidence type="ECO:0000256" key="2">
    <source>
        <dbReference type="ARBA" id="ARBA00022525"/>
    </source>
</evidence>
<dbReference type="Proteomes" id="UP000887567">
    <property type="component" value="Unplaced"/>
</dbReference>
<reference evidence="5" key="1">
    <citation type="submission" date="2022-11" db="UniProtKB">
        <authorList>
            <consortium name="EnsemblMetazoa"/>
        </authorList>
    </citation>
    <scope>IDENTIFICATION</scope>
</reference>
<sequence>MALKGQLCVILTTLLLIQCQGKSTKKENIEQHKAVQTSGAERTGSIAGELSEISEERREAEPPQFGLWGKRQVESPIEDPQFFDKKANSFGLWGKRGNGVGLWGRSADSWSKRQDSGLGLWGRSANPGNAVGLWGKRQRGGGRRGLDAKRYANPGDGVGLWGKRQHDFGLWGRSAEPGNPVGLWGRVADKRDEQKRQKSIGLWGRSADPQKIGLWGR</sequence>
<evidence type="ECO:0000313" key="5">
    <source>
        <dbReference type="EnsemblMetazoa" id="XP_020893119.1"/>
    </source>
</evidence>
<feature type="chain" id="PRO_5037332328" evidence="4">
    <location>
        <begin position="22"/>
        <end position="217"/>
    </location>
</feature>
<dbReference type="GO" id="GO:0005576">
    <property type="term" value="C:extracellular region"/>
    <property type="evidence" value="ECO:0007669"/>
    <property type="project" value="UniProtKB-SubCell"/>
</dbReference>
<evidence type="ECO:0000256" key="3">
    <source>
        <dbReference type="SAM" id="MobiDB-lite"/>
    </source>
</evidence>
<feature type="signal peptide" evidence="4">
    <location>
        <begin position="1"/>
        <end position="21"/>
    </location>
</feature>
<dbReference type="GeneID" id="110232289"/>
<organism evidence="5 6">
    <name type="scientific">Exaiptasia diaphana</name>
    <name type="common">Tropical sea anemone</name>
    <name type="synonym">Aiptasia pulchella</name>
    <dbReference type="NCBI Taxonomy" id="2652724"/>
    <lineage>
        <taxon>Eukaryota</taxon>
        <taxon>Metazoa</taxon>
        <taxon>Cnidaria</taxon>
        <taxon>Anthozoa</taxon>
        <taxon>Hexacorallia</taxon>
        <taxon>Actiniaria</taxon>
        <taxon>Aiptasiidae</taxon>
        <taxon>Exaiptasia</taxon>
    </lineage>
</organism>
<keyword evidence="6" id="KW-1185">Reference proteome</keyword>
<accession>A0A913WRR5</accession>
<evidence type="ECO:0000256" key="1">
    <source>
        <dbReference type="ARBA" id="ARBA00004613"/>
    </source>
</evidence>
<keyword evidence="4" id="KW-0732">Signal</keyword>
<keyword evidence="2" id="KW-0964">Secreted</keyword>
<dbReference type="RefSeq" id="XP_020893119.1">
    <property type="nucleotide sequence ID" value="XM_021037460.2"/>
</dbReference>
<dbReference type="PANTHER" id="PTHR11250">
    <property type="entry name" value="TACHYKININ"/>
    <property type="match status" value="1"/>
</dbReference>